<keyword evidence="1" id="KW-0812">Transmembrane</keyword>
<dbReference type="RefSeq" id="WP_338102448.1">
    <property type="nucleotide sequence ID" value="NZ_CP131060.1"/>
</dbReference>
<dbReference type="Pfam" id="PF13240">
    <property type="entry name" value="Zn_Ribbon_1"/>
    <property type="match status" value="1"/>
</dbReference>
<dbReference type="InterPro" id="IPR026870">
    <property type="entry name" value="Zinc_ribbon_dom"/>
</dbReference>
<dbReference type="EMBL" id="CP131060">
    <property type="protein sequence ID" value="WNY26115.1"/>
    <property type="molecule type" value="Genomic_DNA"/>
</dbReference>
<dbReference type="AlphaFoldDB" id="A0AA96V5Z3"/>
<feature type="domain" description="Zinc-ribbon" evidence="2">
    <location>
        <begin position="4"/>
        <end position="25"/>
    </location>
</feature>
<sequence>MPKYCANCGNAMDSDDNFCQNCGAGVGAAAGPEEKKSFSESIKESWDNFISQKEPFVAAIFSVFMSGLGQLYNGEFAKAVCVQVASIVLSIIGIFIWPILLAALAVWIWSVYDAYKIAEKMKIGKMPVKIPKWTEIVIYFLWPFLVIGFIVIIAFVVALMIGAASIAAFI</sequence>
<keyword evidence="1" id="KW-0472">Membrane</keyword>
<gene>
    <name evidence="3" type="ORF">MsAc7_16870</name>
</gene>
<dbReference type="GeneID" id="89230783"/>
<feature type="transmembrane region" description="Helical" evidence="1">
    <location>
        <begin position="84"/>
        <end position="115"/>
    </location>
</feature>
<evidence type="ECO:0000313" key="3">
    <source>
        <dbReference type="EMBL" id="WNY26115.1"/>
    </source>
</evidence>
<keyword evidence="4" id="KW-1185">Reference proteome</keyword>
<proteinExistence type="predicted"/>
<organism evidence="3 4">
    <name type="scientific">Methanolapillus millepedarum</name>
    <dbReference type="NCBI Taxonomy" id="3028296"/>
    <lineage>
        <taxon>Archaea</taxon>
        <taxon>Methanobacteriati</taxon>
        <taxon>Methanobacteriota</taxon>
        <taxon>Stenosarchaea group</taxon>
        <taxon>Methanomicrobia</taxon>
        <taxon>Methanosarcinales</taxon>
        <taxon>Methanosarcinaceae</taxon>
        <taxon>Methanolapillus</taxon>
    </lineage>
</organism>
<reference evidence="3 4" key="1">
    <citation type="submission" date="2023-07" db="EMBL/GenBank/DDBJ databases">
        <title>Closed genoem sequence of Methanosarcinaceae archaeon Ac7.</title>
        <authorList>
            <person name="Poehlein A."/>
            <person name="Protasov E."/>
            <person name="Platt K."/>
            <person name="Reeh H."/>
            <person name="Daniel R."/>
            <person name="Brune A."/>
        </authorList>
    </citation>
    <scope>NUCLEOTIDE SEQUENCE [LARGE SCALE GENOMIC DNA]</scope>
    <source>
        <strain evidence="3 4">Ac7</strain>
    </source>
</reference>
<evidence type="ECO:0000313" key="4">
    <source>
        <dbReference type="Proteomes" id="UP001303587"/>
    </source>
</evidence>
<keyword evidence="1" id="KW-1133">Transmembrane helix</keyword>
<protein>
    <recommendedName>
        <fullName evidence="2">Zinc-ribbon domain-containing protein</fullName>
    </recommendedName>
</protein>
<feature type="transmembrane region" description="Helical" evidence="1">
    <location>
        <begin position="136"/>
        <end position="169"/>
    </location>
</feature>
<name>A0AA96V5Z3_9EURY</name>
<dbReference type="Proteomes" id="UP001303587">
    <property type="component" value="Chromosome"/>
</dbReference>
<accession>A0AA96V5Z3</accession>
<evidence type="ECO:0000256" key="1">
    <source>
        <dbReference type="SAM" id="Phobius"/>
    </source>
</evidence>
<evidence type="ECO:0000259" key="2">
    <source>
        <dbReference type="Pfam" id="PF13240"/>
    </source>
</evidence>